<comment type="caution">
    <text evidence="6">The sequence shown here is derived from an EMBL/GenBank/DDBJ whole genome shotgun (WGS) entry which is preliminary data.</text>
</comment>
<reference evidence="6" key="1">
    <citation type="journal article" date="2021" name="mSystems">
        <title>Bacteria and Archaea Synergistically Convert Glycine Betaine to Biogenic Methane in the Formosa Cold Seep of the South China Sea.</title>
        <authorList>
            <person name="Li L."/>
            <person name="Zhang W."/>
            <person name="Zhang S."/>
            <person name="Song L."/>
            <person name="Sun Q."/>
            <person name="Zhang H."/>
            <person name="Xiang H."/>
            <person name="Dong X."/>
        </authorList>
    </citation>
    <scope>NUCLEOTIDE SEQUENCE</scope>
    <source>
        <strain evidence="6">ZWT</strain>
    </source>
</reference>
<feature type="transmembrane region" description="Helical" evidence="5">
    <location>
        <begin position="77"/>
        <end position="98"/>
    </location>
</feature>
<evidence type="ECO:0000313" key="7">
    <source>
        <dbReference type="Proteomes" id="UP001056429"/>
    </source>
</evidence>
<organism evidence="6 7">
    <name type="scientific">Oceanirhabdus seepicola</name>
    <dbReference type="NCBI Taxonomy" id="2828781"/>
    <lineage>
        <taxon>Bacteria</taxon>
        <taxon>Bacillati</taxon>
        <taxon>Bacillota</taxon>
        <taxon>Clostridia</taxon>
        <taxon>Eubacteriales</taxon>
        <taxon>Clostridiaceae</taxon>
        <taxon>Oceanirhabdus</taxon>
    </lineage>
</organism>
<dbReference type="EMBL" id="JAGSOJ010000006">
    <property type="protein sequence ID" value="MCM1992497.1"/>
    <property type="molecule type" value="Genomic_DNA"/>
</dbReference>
<feature type="transmembrane region" description="Helical" evidence="5">
    <location>
        <begin position="15"/>
        <end position="33"/>
    </location>
</feature>
<sequence>MSYRKNIVSNFKTQIMVSVLAFMTSIIIARSLGPENKGYVGYIILIFTLIGEYGNLGVLKASIFFQKRSNYDEEYVFINNQTFLLLNFIFISLIIIILKVTGKFFINYNAFHIICGLIIIFFTFSNLNMNNFYIGNERIRESNKFNIIMSLFKSISYFILWIIGRLDVNTYLFVFAFSMVILAIFLYRNLNITMKFHIDMKLIKKQISFGFAIYLSTLFIYMNYRMDQFFIKNMLGERAMGIYSVSVSLAELLFLIPGSVGTAILGRLYNIDSAQSTERKEVTAKTVKYTFYICLILGLIGMAMTPLIPFVYGQEYADASLPTLILFIGIIFASIGKVSSSYFQSIGNTRNHLLITTTIFTVNLILNYILIPKMGIVGAAVASSVSYSVYGLLYVITFIKVEKFKLEDFFKLRKR</sequence>
<feature type="transmembrane region" description="Helical" evidence="5">
    <location>
        <begin position="145"/>
        <end position="164"/>
    </location>
</feature>
<protein>
    <submittedName>
        <fullName evidence="6">Polysaccharide biosynthesis C-terminal domain-containing protein</fullName>
    </submittedName>
</protein>
<feature type="transmembrane region" description="Helical" evidence="5">
    <location>
        <begin position="170"/>
        <end position="187"/>
    </location>
</feature>
<evidence type="ECO:0000256" key="1">
    <source>
        <dbReference type="ARBA" id="ARBA00004141"/>
    </source>
</evidence>
<evidence type="ECO:0000256" key="2">
    <source>
        <dbReference type="ARBA" id="ARBA00022692"/>
    </source>
</evidence>
<dbReference type="InterPro" id="IPR002797">
    <property type="entry name" value="Polysacc_synth"/>
</dbReference>
<reference evidence="6" key="2">
    <citation type="submission" date="2021-04" db="EMBL/GenBank/DDBJ databases">
        <authorList>
            <person name="Dong X."/>
        </authorList>
    </citation>
    <scope>NUCLEOTIDE SEQUENCE</scope>
    <source>
        <strain evidence="6">ZWT</strain>
    </source>
</reference>
<dbReference type="PANTHER" id="PTHR43424:SF1">
    <property type="entry name" value="LOCUS PUTATIVE PROTEIN 1-RELATED"/>
    <property type="match status" value="1"/>
</dbReference>
<dbReference type="Pfam" id="PF01943">
    <property type="entry name" value="Polysacc_synt"/>
    <property type="match status" value="1"/>
</dbReference>
<feature type="transmembrane region" description="Helical" evidence="5">
    <location>
        <begin position="319"/>
        <end position="339"/>
    </location>
</feature>
<keyword evidence="4 5" id="KW-0472">Membrane</keyword>
<feature type="transmembrane region" description="Helical" evidence="5">
    <location>
        <begin position="39"/>
        <end position="65"/>
    </location>
</feature>
<dbReference type="AlphaFoldDB" id="A0A9J6P9I7"/>
<evidence type="ECO:0000256" key="4">
    <source>
        <dbReference type="ARBA" id="ARBA00023136"/>
    </source>
</evidence>
<feature type="transmembrane region" description="Helical" evidence="5">
    <location>
        <begin position="104"/>
        <end position="124"/>
    </location>
</feature>
<comment type="subcellular location">
    <subcellularLocation>
        <location evidence="1">Membrane</location>
        <topology evidence="1">Multi-pass membrane protein</topology>
    </subcellularLocation>
</comment>
<keyword evidence="3 5" id="KW-1133">Transmembrane helix</keyword>
<proteinExistence type="predicted"/>
<dbReference type="Proteomes" id="UP001056429">
    <property type="component" value="Unassembled WGS sequence"/>
</dbReference>
<evidence type="ECO:0000313" key="6">
    <source>
        <dbReference type="EMBL" id="MCM1992497.1"/>
    </source>
</evidence>
<evidence type="ECO:0000256" key="5">
    <source>
        <dbReference type="SAM" id="Phobius"/>
    </source>
</evidence>
<dbReference type="GO" id="GO:0016020">
    <property type="term" value="C:membrane"/>
    <property type="evidence" value="ECO:0007669"/>
    <property type="project" value="UniProtKB-SubCell"/>
</dbReference>
<feature type="transmembrane region" description="Helical" evidence="5">
    <location>
        <begin position="244"/>
        <end position="268"/>
    </location>
</feature>
<feature type="transmembrane region" description="Helical" evidence="5">
    <location>
        <begin position="289"/>
        <end position="313"/>
    </location>
</feature>
<feature type="transmembrane region" description="Helical" evidence="5">
    <location>
        <begin position="376"/>
        <end position="396"/>
    </location>
</feature>
<dbReference type="RefSeq" id="WP_250861661.1">
    <property type="nucleotide sequence ID" value="NZ_JAGSOJ010000006.1"/>
</dbReference>
<keyword evidence="2 5" id="KW-0812">Transmembrane</keyword>
<dbReference type="PANTHER" id="PTHR43424">
    <property type="entry name" value="LOCUS PUTATIVE PROTEIN 1-RELATED"/>
    <property type="match status" value="1"/>
</dbReference>
<dbReference type="InterPro" id="IPR052556">
    <property type="entry name" value="PolySynth_Transporter"/>
</dbReference>
<accession>A0A9J6P9I7</accession>
<gene>
    <name evidence="6" type="ORF">KDK92_22515</name>
</gene>
<name>A0A9J6P9I7_9CLOT</name>
<feature type="transmembrane region" description="Helical" evidence="5">
    <location>
        <begin position="207"/>
        <end position="224"/>
    </location>
</feature>
<evidence type="ECO:0000256" key="3">
    <source>
        <dbReference type="ARBA" id="ARBA00022989"/>
    </source>
</evidence>
<feature type="transmembrane region" description="Helical" evidence="5">
    <location>
        <begin position="351"/>
        <end position="370"/>
    </location>
</feature>
<keyword evidence="7" id="KW-1185">Reference proteome</keyword>